<evidence type="ECO:0000313" key="2">
    <source>
        <dbReference type="Proteomes" id="UP001222800"/>
    </source>
</evidence>
<sequence>MEFSKNMNFSERLAYYIMKTQMNNYEIKFNELQSNGEADFELILSNNEYKIPVEVTTSVNQDLKETIEVIKKNPVIERKRERKYCWIIDPGKSANIKRIKEEIDNYLYLLEKEGIQRFNGLDIYKYTPDINNTIKKICYELNIESATCIGFRDKGCIYITLPGDGTWLDENNVTEAVKKELEKEDNRNKLNAGIKEKHFFVYIDPNNYPAWYAITRITQPKSFLKTDFKDLTVWVVTLIAKKCVIWKTNNDSKWEIKEINIADDVETQLLNNN</sequence>
<accession>A0ABY8E7E0</accession>
<keyword evidence="2" id="KW-1185">Reference proteome</keyword>
<dbReference type="EMBL" id="CP120733">
    <property type="protein sequence ID" value="WFD08761.1"/>
    <property type="molecule type" value="Genomic_DNA"/>
</dbReference>
<gene>
    <name evidence="1" type="ORF">P4S50_10160</name>
</gene>
<dbReference type="Proteomes" id="UP001222800">
    <property type="component" value="Chromosome"/>
</dbReference>
<reference evidence="1 2" key="1">
    <citation type="submission" date="2023-03" db="EMBL/GenBank/DDBJ databases">
        <title>Complete genome sequence of Tepidibacter sp. SWIR-1, isolated from a deep-sea hydrothermal vent.</title>
        <authorList>
            <person name="Li X."/>
        </authorList>
    </citation>
    <scope>NUCLEOTIDE SEQUENCE [LARGE SCALE GENOMIC DNA]</scope>
    <source>
        <strain evidence="1 2">SWIR-1</strain>
    </source>
</reference>
<proteinExistence type="predicted"/>
<protein>
    <submittedName>
        <fullName evidence="1">Uncharacterized protein</fullName>
    </submittedName>
</protein>
<evidence type="ECO:0000313" key="1">
    <source>
        <dbReference type="EMBL" id="WFD08761.1"/>
    </source>
</evidence>
<dbReference type="RefSeq" id="WP_277730673.1">
    <property type="nucleotide sequence ID" value="NZ_CP120733.1"/>
</dbReference>
<name>A0ABY8E7E0_9FIRM</name>
<organism evidence="1 2">
    <name type="scientific">Tepidibacter hydrothermalis</name>
    <dbReference type="NCBI Taxonomy" id="3036126"/>
    <lineage>
        <taxon>Bacteria</taxon>
        <taxon>Bacillati</taxon>
        <taxon>Bacillota</taxon>
        <taxon>Clostridia</taxon>
        <taxon>Peptostreptococcales</taxon>
        <taxon>Peptostreptococcaceae</taxon>
        <taxon>Tepidibacter</taxon>
    </lineage>
</organism>